<feature type="region of interest" description="Disordered" evidence="1">
    <location>
        <begin position="1"/>
        <end position="32"/>
    </location>
</feature>
<dbReference type="HOGENOM" id="CLU_2924861_0_0_1"/>
<organism evidence="2">
    <name type="scientific">Magallana gigas</name>
    <name type="common">Pacific oyster</name>
    <name type="synonym">Crassostrea gigas</name>
    <dbReference type="NCBI Taxonomy" id="29159"/>
    <lineage>
        <taxon>Eukaryota</taxon>
        <taxon>Metazoa</taxon>
        <taxon>Spiralia</taxon>
        <taxon>Lophotrochozoa</taxon>
        <taxon>Mollusca</taxon>
        <taxon>Bivalvia</taxon>
        <taxon>Autobranchia</taxon>
        <taxon>Pteriomorphia</taxon>
        <taxon>Ostreida</taxon>
        <taxon>Ostreoidea</taxon>
        <taxon>Ostreidae</taxon>
        <taxon>Magallana</taxon>
    </lineage>
</organism>
<protein>
    <submittedName>
        <fullName evidence="2">Uncharacterized protein</fullName>
    </submittedName>
</protein>
<feature type="compositionally biased region" description="Basic and acidic residues" evidence="1">
    <location>
        <begin position="1"/>
        <end position="13"/>
    </location>
</feature>
<dbReference type="InParanoid" id="K1PI04"/>
<accession>K1PI04</accession>
<proteinExistence type="predicted"/>
<evidence type="ECO:0000313" key="2">
    <source>
        <dbReference type="EMBL" id="EKC21198.1"/>
    </source>
</evidence>
<name>K1PI04_MAGGI</name>
<dbReference type="EMBL" id="JH818177">
    <property type="protein sequence ID" value="EKC21198.1"/>
    <property type="molecule type" value="Genomic_DNA"/>
</dbReference>
<evidence type="ECO:0000256" key="1">
    <source>
        <dbReference type="SAM" id="MobiDB-lite"/>
    </source>
</evidence>
<dbReference type="AlphaFoldDB" id="K1PI04"/>
<gene>
    <name evidence="2" type="ORF">CGI_10004355</name>
</gene>
<sequence>MSSKVPDKEKFKTDASQVLMNGSKRLTLPSPQNEENNKRIVYNKILQILEKAGLRFTAESS</sequence>
<reference evidence="2" key="1">
    <citation type="journal article" date="2012" name="Nature">
        <title>The oyster genome reveals stress adaptation and complexity of shell formation.</title>
        <authorList>
            <person name="Zhang G."/>
            <person name="Fang X."/>
            <person name="Guo X."/>
            <person name="Li L."/>
            <person name="Luo R."/>
            <person name="Xu F."/>
            <person name="Yang P."/>
            <person name="Zhang L."/>
            <person name="Wang X."/>
            <person name="Qi H."/>
            <person name="Xiong Z."/>
            <person name="Que H."/>
            <person name="Xie Y."/>
            <person name="Holland P.W."/>
            <person name="Paps J."/>
            <person name="Zhu Y."/>
            <person name="Wu F."/>
            <person name="Chen Y."/>
            <person name="Wang J."/>
            <person name="Peng C."/>
            <person name="Meng J."/>
            <person name="Yang L."/>
            <person name="Liu J."/>
            <person name="Wen B."/>
            <person name="Zhang N."/>
            <person name="Huang Z."/>
            <person name="Zhu Q."/>
            <person name="Feng Y."/>
            <person name="Mount A."/>
            <person name="Hedgecock D."/>
            <person name="Xu Z."/>
            <person name="Liu Y."/>
            <person name="Domazet-Loso T."/>
            <person name="Du Y."/>
            <person name="Sun X."/>
            <person name="Zhang S."/>
            <person name="Liu B."/>
            <person name="Cheng P."/>
            <person name="Jiang X."/>
            <person name="Li J."/>
            <person name="Fan D."/>
            <person name="Wang W."/>
            <person name="Fu W."/>
            <person name="Wang T."/>
            <person name="Wang B."/>
            <person name="Zhang J."/>
            <person name="Peng Z."/>
            <person name="Li Y."/>
            <person name="Li N."/>
            <person name="Wang J."/>
            <person name="Chen M."/>
            <person name="He Y."/>
            <person name="Tan F."/>
            <person name="Song X."/>
            <person name="Zheng Q."/>
            <person name="Huang R."/>
            <person name="Yang H."/>
            <person name="Du X."/>
            <person name="Chen L."/>
            <person name="Yang M."/>
            <person name="Gaffney P.M."/>
            <person name="Wang S."/>
            <person name="Luo L."/>
            <person name="She Z."/>
            <person name="Ming Y."/>
            <person name="Huang W."/>
            <person name="Zhang S."/>
            <person name="Huang B."/>
            <person name="Zhang Y."/>
            <person name="Qu T."/>
            <person name="Ni P."/>
            <person name="Miao G."/>
            <person name="Wang J."/>
            <person name="Wang Q."/>
            <person name="Steinberg C.E."/>
            <person name="Wang H."/>
            <person name="Li N."/>
            <person name="Qian L."/>
            <person name="Zhang G."/>
            <person name="Li Y."/>
            <person name="Yang H."/>
            <person name="Liu X."/>
            <person name="Wang J."/>
            <person name="Yin Y."/>
            <person name="Wang J."/>
        </authorList>
    </citation>
    <scope>NUCLEOTIDE SEQUENCE [LARGE SCALE GENOMIC DNA]</scope>
    <source>
        <strain evidence="2">05x7-T-G4-1.051#20</strain>
    </source>
</reference>